<gene>
    <name evidence="1" type="ORF">DEF21_10190</name>
    <name evidence="2" type="ORF">DHR80_10175</name>
</gene>
<proteinExistence type="predicted"/>
<evidence type="ECO:0000313" key="4">
    <source>
        <dbReference type="Proteomes" id="UP000264753"/>
    </source>
</evidence>
<accession>A0A358HSU2</accession>
<reference evidence="3 4" key="1">
    <citation type="journal article" date="2018" name="Nat. Biotechnol.">
        <title>A standardized bacterial taxonomy based on genome phylogeny substantially revises the tree of life.</title>
        <authorList>
            <person name="Parks D.H."/>
            <person name="Chuvochina M."/>
            <person name="Waite D.W."/>
            <person name="Rinke C."/>
            <person name="Skarshewski A."/>
            <person name="Chaumeil P.A."/>
            <person name="Hugenholtz P."/>
        </authorList>
    </citation>
    <scope>NUCLEOTIDE SEQUENCE [LARGE SCALE GENOMIC DNA]</scope>
    <source>
        <strain evidence="1">UBA8707</strain>
        <strain evidence="2">UBA9881</strain>
    </source>
</reference>
<dbReference type="EMBL" id="DOOG01000084">
    <property type="protein sequence ID" value="HBU98258.1"/>
    <property type="molecule type" value="Genomic_DNA"/>
</dbReference>
<evidence type="ECO:0000313" key="3">
    <source>
        <dbReference type="Proteomes" id="UP000264179"/>
    </source>
</evidence>
<sequence>MQIKIELKLYVVFFRFSSSKPSDVVLQQIAGAPKAKVGPDFGVKGRNFRPELAKTSHNISDIGSFR</sequence>
<dbReference type="EMBL" id="DPOP01000084">
    <property type="protein sequence ID" value="HCW67550.1"/>
    <property type="molecule type" value="Genomic_DNA"/>
</dbReference>
<evidence type="ECO:0000313" key="1">
    <source>
        <dbReference type="EMBL" id="HBU98258.1"/>
    </source>
</evidence>
<comment type="caution">
    <text evidence="1">The sequence shown here is derived from an EMBL/GenBank/DDBJ whole genome shotgun (WGS) entry which is preliminary data.</text>
</comment>
<protein>
    <submittedName>
        <fullName evidence="1">Uncharacterized protein</fullName>
    </submittedName>
</protein>
<organism evidence="1 4">
    <name type="scientific">Thalassospira lucentensis</name>
    <dbReference type="NCBI Taxonomy" id="168935"/>
    <lineage>
        <taxon>Bacteria</taxon>
        <taxon>Pseudomonadati</taxon>
        <taxon>Pseudomonadota</taxon>
        <taxon>Alphaproteobacteria</taxon>
        <taxon>Rhodospirillales</taxon>
        <taxon>Thalassospiraceae</taxon>
        <taxon>Thalassospira</taxon>
    </lineage>
</organism>
<dbReference type="Proteomes" id="UP000264179">
    <property type="component" value="Unassembled WGS sequence"/>
</dbReference>
<name>A0A358HSU2_9PROT</name>
<evidence type="ECO:0000313" key="2">
    <source>
        <dbReference type="EMBL" id="HCW67550.1"/>
    </source>
</evidence>
<dbReference type="AlphaFoldDB" id="A0A358HSU2"/>
<dbReference type="Proteomes" id="UP000264753">
    <property type="component" value="Unassembled WGS sequence"/>
</dbReference>